<evidence type="ECO:0000313" key="2">
    <source>
        <dbReference type="EMBL" id="HJC72881.1"/>
    </source>
</evidence>
<feature type="transmembrane region" description="Helical" evidence="1">
    <location>
        <begin position="69"/>
        <end position="87"/>
    </location>
</feature>
<feature type="transmembrane region" description="Helical" evidence="1">
    <location>
        <begin position="34"/>
        <end position="57"/>
    </location>
</feature>
<dbReference type="Pfam" id="PF10066">
    <property type="entry name" value="DUF2304"/>
    <property type="match status" value="1"/>
</dbReference>
<comment type="caution">
    <text evidence="2">The sequence shown here is derived from an EMBL/GenBank/DDBJ whole genome shotgun (WGS) entry which is preliminary data.</text>
</comment>
<feature type="transmembrane region" description="Helical" evidence="1">
    <location>
        <begin position="6"/>
        <end position="22"/>
    </location>
</feature>
<evidence type="ECO:0000313" key="3">
    <source>
        <dbReference type="Proteomes" id="UP000823918"/>
    </source>
</evidence>
<name>A0A9D2TKX1_9FIRM</name>
<dbReference type="EMBL" id="DWWA01000046">
    <property type="protein sequence ID" value="HJC72881.1"/>
    <property type="molecule type" value="Genomic_DNA"/>
</dbReference>
<reference evidence="2" key="1">
    <citation type="journal article" date="2021" name="PeerJ">
        <title>Extensive microbial diversity within the chicken gut microbiome revealed by metagenomics and culture.</title>
        <authorList>
            <person name="Gilroy R."/>
            <person name="Ravi A."/>
            <person name="Getino M."/>
            <person name="Pursley I."/>
            <person name="Horton D.L."/>
            <person name="Alikhan N.F."/>
            <person name="Baker D."/>
            <person name="Gharbi K."/>
            <person name="Hall N."/>
            <person name="Watson M."/>
            <person name="Adriaenssens E.M."/>
            <person name="Foster-Nyarko E."/>
            <person name="Jarju S."/>
            <person name="Secka A."/>
            <person name="Antonio M."/>
            <person name="Oren A."/>
            <person name="Chaudhuri R.R."/>
            <person name="La Ragione R."/>
            <person name="Hildebrand F."/>
            <person name="Pallen M.J."/>
        </authorList>
    </citation>
    <scope>NUCLEOTIDE SEQUENCE</scope>
    <source>
        <strain evidence="2">5933</strain>
    </source>
</reference>
<keyword evidence="1" id="KW-0812">Transmembrane</keyword>
<evidence type="ECO:0000256" key="1">
    <source>
        <dbReference type="SAM" id="Phobius"/>
    </source>
</evidence>
<protein>
    <submittedName>
        <fullName evidence="2">DUF2304 domain-containing protein</fullName>
    </submittedName>
</protein>
<organism evidence="2 3">
    <name type="scientific">Candidatus Ruthenibacterium merdavium</name>
    <dbReference type="NCBI Taxonomy" id="2838752"/>
    <lineage>
        <taxon>Bacteria</taxon>
        <taxon>Bacillati</taxon>
        <taxon>Bacillota</taxon>
        <taxon>Clostridia</taxon>
        <taxon>Eubacteriales</taxon>
        <taxon>Oscillospiraceae</taxon>
        <taxon>Ruthenibacterium</taxon>
    </lineage>
</organism>
<dbReference type="InterPro" id="IPR019277">
    <property type="entry name" value="DUF2304"/>
</dbReference>
<keyword evidence="1" id="KW-0472">Membrane</keyword>
<sequence>MELELRLILLFGAVLTMAYFIRQIQKKRMQIDYAIYWALFSGALVVLAAFPGIVTFGARLLHIQSPANLIYLCLIFALIIKLFTTTVKVSKLNQQVTELTQHIALYEREQKEAQE</sequence>
<accession>A0A9D2TKX1</accession>
<reference evidence="2" key="2">
    <citation type="submission" date="2021-04" db="EMBL/GenBank/DDBJ databases">
        <authorList>
            <person name="Gilroy R."/>
        </authorList>
    </citation>
    <scope>NUCLEOTIDE SEQUENCE</scope>
    <source>
        <strain evidence="2">5933</strain>
    </source>
</reference>
<dbReference type="AlphaFoldDB" id="A0A9D2TKX1"/>
<gene>
    <name evidence="2" type="ORF">H9698_08840</name>
</gene>
<proteinExistence type="predicted"/>
<keyword evidence="1" id="KW-1133">Transmembrane helix</keyword>
<dbReference type="Proteomes" id="UP000823918">
    <property type="component" value="Unassembled WGS sequence"/>
</dbReference>